<keyword evidence="2" id="KW-0560">Oxidoreductase</keyword>
<dbReference type="GO" id="GO:0004601">
    <property type="term" value="F:peroxidase activity"/>
    <property type="evidence" value="ECO:0007669"/>
    <property type="project" value="UniProtKB-KW"/>
</dbReference>
<keyword evidence="1" id="KW-0812">Transmembrane</keyword>
<keyword evidence="2" id="KW-0575">Peroxidase</keyword>
<feature type="transmembrane region" description="Helical" evidence="1">
    <location>
        <begin position="282"/>
        <end position="303"/>
    </location>
</feature>
<dbReference type="OrthoDB" id="116741at2"/>
<feature type="transmembrane region" description="Helical" evidence="1">
    <location>
        <begin position="213"/>
        <end position="236"/>
    </location>
</feature>
<evidence type="ECO:0000256" key="1">
    <source>
        <dbReference type="SAM" id="Phobius"/>
    </source>
</evidence>
<name>A0A401JAT2_9PROT</name>
<keyword evidence="1" id="KW-1133">Transmembrane helix</keyword>
<protein>
    <submittedName>
        <fullName evidence="2">Peroxidase</fullName>
    </submittedName>
</protein>
<dbReference type="Proteomes" id="UP000286806">
    <property type="component" value="Unassembled WGS sequence"/>
</dbReference>
<accession>A0A401JAT2</accession>
<reference evidence="2 3" key="1">
    <citation type="journal article" date="2019" name="Front. Microbiol.">
        <title>Genomes of Neutrophilic Sulfur-Oxidizing Chemolithoautotrophs Representing 9 Proteobacterial Species From 8 Genera.</title>
        <authorList>
            <person name="Watanabe T."/>
            <person name="Kojima H."/>
            <person name="Umezawa K."/>
            <person name="Hori C."/>
            <person name="Takasuka T.E."/>
            <person name="Kato Y."/>
            <person name="Fukui M."/>
        </authorList>
    </citation>
    <scope>NUCLEOTIDE SEQUENCE [LARGE SCALE GENOMIC DNA]</scope>
    <source>
        <strain evidence="2 3">TTN</strain>
    </source>
</reference>
<gene>
    <name evidence="2" type="ORF">SFMTTN_0562</name>
</gene>
<evidence type="ECO:0000313" key="2">
    <source>
        <dbReference type="EMBL" id="GBL44761.1"/>
    </source>
</evidence>
<comment type="caution">
    <text evidence="2">The sequence shown here is derived from an EMBL/GenBank/DDBJ whole genome shotgun (WGS) entry which is preliminary data.</text>
</comment>
<dbReference type="AlphaFoldDB" id="A0A401JAT2"/>
<sequence>MTPQTQFMILAPIMPAREAELRQLLASMNHAPGRVNPDNTLIPFAQFDTLHVARLLILDDQTTADVGVHGLPVPAYPLYFALLGDIDGNENAFLQELARRAAVGLSMLFSCCEGFTSTADLVAWMKRHRSPAIANYVNCRGRTLWQVREEAALRDALENYLTRHASALEKMPPREIHAQLAAFIKEETAISRLMLSAEEPTPLGWWIKDTLHLIGLPVLLLLALPLLIVAAPFYLLRLRQLEKTDPALYPSVDQAWSDALALGEDHDVTNQFSAMGSLKPGLLRLLTTLGVLLTVNYAARHLVRPGRLGRIRSIHFARWVFIGGAKPWALVKTARRAAFFSNYDGSVESYMDDFINKAGFGLNASFSNAIGYPRTNWLVLDGCADECKYKEYLRRHTLPTQVWYKAYPGLTAIDLERNTRIRCGLESASMSNEEISAWLALL</sequence>
<dbReference type="EMBL" id="BGOW01000003">
    <property type="protein sequence ID" value="GBL44761.1"/>
    <property type="molecule type" value="Genomic_DNA"/>
</dbReference>
<organism evidence="2 3">
    <name type="scientific">Sulfuriferula multivorans</name>
    <dbReference type="NCBI Taxonomy" id="1559896"/>
    <lineage>
        <taxon>Bacteria</taxon>
        <taxon>Pseudomonadati</taxon>
        <taxon>Pseudomonadota</taxon>
        <taxon>Betaproteobacteria</taxon>
        <taxon>Nitrosomonadales</taxon>
        <taxon>Sulfuricellaceae</taxon>
        <taxon>Sulfuriferula</taxon>
    </lineage>
</organism>
<keyword evidence="1" id="KW-0472">Membrane</keyword>
<proteinExistence type="predicted"/>
<evidence type="ECO:0000313" key="3">
    <source>
        <dbReference type="Proteomes" id="UP000286806"/>
    </source>
</evidence>
<dbReference type="RefSeq" id="WP_124703611.1">
    <property type="nucleotide sequence ID" value="NZ_BGOW01000003.1"/>
</dbReference>
<keyword evidence="3" id="KW-1185">Reference proteome</keyword>